<name>A0A7R8W0P6_TIMDO</name>
<sequence>MSLATHSTSFTTRPCFLWGFTSVHCWRPSL</sequence>
<gene>
    <name evidence="1" type="ORF">TDIB3V08_LOCUS12572</name>
</gene>
<dbReference type="EMBL" id="OA581804">
    <property type="protein sequence ID" value="CAD7206423.1"/>
    <property type="molecule type" value="Genomic_DNA"/>
</dbReference>
<protein>
    <submittedName>
        <fullName evidence="1">Uncharacterized protein</fullName>
    </submittedName>
</protein>
<proteinExistence type="predicted"/>
<organism evidence="1">
    <name type="scientific">Timema douglasi</name>
    <name type="common">Walking stick</name>
    <dbReference type="NCBI Taxonomy" id="61478"/>
    <lineage>
        <taxon>Eukaryota</taxon>
        <taxon>Metazoa</taxon>
        <taxon>Ecdysozoa</taxon>
        <taxon>Arthropoda</taxon>
        <taxon>Hexapoda</taxon>
        <taxon>Insecta</taxon>
        <taxon>Pterygota</taxon>
        <taxon>Neoptera</taxon>
        <taxon>Polyneoptera</taxon>
        <taxon>Phasmatodea</taxon>
        <taxon>Timematodea</taxon>
        <taxon>Timematoidea</taxon>
        <taxon>Timematidae</taxon>
        <taxon>Timema</taxon>
    </lineage>
</organism>
<dbReference type="AlphaFoldDB" id="A0A7R8W0P6"/>
<evidence type="ECO:0000313" key="1">
    <source>
        <dbReference type="EMBL" id="CAD7206423.1"/>
    </source>
</evidence>
<reference evidence="1" key="1">
    <citation type="submission" date="2020-11" db="EMBL/GenBank/DDBJ databases">
        <authorList>
            <person name="Tran Van P."/>
        </authorList>
    </citation>
    <scope>NUCLEOTIDE SEQUENCE</scope>
</reference>
<accession>A0A7R8W0P6</accession>